<feature type="compositionally biased region" description="Basic and acidic residues" evidence="2">
    <location>
        <begin position="286"/>
        <end position="298"/>
    </location>
</feature>
<feature type="compositionally biased region" description="Basic and acidic residues" evidence="2">
    <location>
        <begin position="332"/>
        <end position="344"/>
    </location>
</feature>
<feature type="coiled-coil region" evidence="1">
    <location>
        <begin position="443"/>
        <end position="470"/>
    </location>
</feature>
<accession>A0A328DZJ9</accession>
<feature type="region of interest" description="Disordered" evidence="2">
    <location>
        <begin position="242"/>
        <end position="261"/>
    </location>
</feature>
<organism evidence="3 4">
    <name type="scientific">Cuscuta australis</name>
    <dbReference type="NCBI Taxonomy" id="267555"/>
    <lineage>
        <taxon>Eukaryota</taxon>
        <taxon>Viridiplantae</taxon>
        <taxon>Streptophyta</taxon>
        <taxon>Embryophyta</taxon>
        <taxon>Tracheophyta</taxon>
        <taxon>Spermatophyta</taxon>
        <taxon>Magnoliopsida</taxon>
        <taxon>eudicotyledons</taxon>
        <taxon>Gunneridae</taxon>
        <taxon>Pentapetalae</taxon>
        <taxon>asterids</taxon>
        <taxon>lamiids</taxon>
        <taxon>Solanales</taxon>
        <taxon>Convolvulaceae</taxon>
        <taxon>Cuscuteae</taxon>
        <taxon>Cuscuta</taxon>
        <taxon>Cuscuta subgen. Grammica</taxon>
        <taxon>Cuscuta sect. Cleistogrammica</taxon>
    </lineage>
</organism>
<dbReference type="PANTHER" id="PTHR33701:SF3">
    <property type="entry name" value="TRANSCRIPTIONAL REGULATOR ATRX"/>
    <property type="match status" value="1"/>
</dbReference>
<feature type="coiled-coil region" evidence="1">
    <location>
        <begin position="52"/>
        <end position="86"/>
    </location>
</feature>
<evidence type="ECO:0000256" key="2">
    <source>
        <dbReference type="SAM" id="MobiDB-lite"/>
    </source>
</evidence>
<name>A0A328DZJ9_9ASTE</name>
<feature type="region of interest" description="Disordered" evidence="2">
    <location>
        <begin position="147"/>
        <end position="235"/>
    </location>
</feature>
<dbReference type="EMBL" id="NQVE01000054">
    <property type="protein sequence ID" value="RAL51164.1"/>
    <property type="molecule type" value="Genomic_DNA"/>
</dbReference>
<feature type="region of interest" description="Disordered" evidence="2">
    <location>
        <begin position="321"/>
        <end position="344"/>
    </location>
</feature>
<dbReference type="PANTHER" id="PTHR33701">
    <property type="entry name" value="TRANSMEMBRANE PROTEIN"/>
    <property type="match status" value="1"/>
</dbReference>
<evidence type="ECO:0000313" key="3">
    <source>
        <dbReference type="EMBL" id="RAL51164.1"/>
    </source>
</evidence>
<feature type="compositionally biased region" description="Basic and acidic residues" evidence="2">
    <location>
        <begin position="210"/>
        <end position="221"/>
    </location>
</feature>
<keyword evidence="1" id="KW-0175">Coiled coil</keyword>
<keyword evidence="4" id="KW-1185">Reference proteome</keyword>
<dbReference type="Proteomes" id="UP000249390">
    <property type="component" value="Unassembled WGS sequence"/>
</dbReference>
<dbReference type="AlphaFoldDB" id="A0A328DZJ9"/>
<feature type="region of interest" description="Disordered" evidence="2">
    <location>
        <begin position="275"/>
        <end position="298"/>
    </location>
</feature>
<evidence type="ECO:0000256" key="1">
    <source>
        <dbReference type="SAM" id="Coils"/>
    </source>
</evidence>
<gene>
    <name evidence="3" type="ORF">DM860_005520</name>
</gene>
<feature type="compositionally biased region" description="Polar residues" evidence="2">
    <location>
        <begin position="222"/>
        <end position="235"/>
    </location>
</feature>
<proteinExistence type="predicted"/>
<evidence type="ECO:0000313" key="4">
    <source>
        <dbReference type="Proteomes" id="UP000249390"/>
    </source>
</evidence>
<feature type="compositionally biased region" description="Polar residues" evidence="2">
    <location>
        <begin position="408"/>
        <end position="428"/>
    </location>
</feature>
<reference evidence="3 4" key="1">
    <citation type="submission" date="2018-06" db="EMBL/GenBank/DDBJ databases">
        <title>The Genome of Cuscuta australis (Dodder) Provides Insight into the Evolution of Plant Parasitism.</title>
        <authorList>
            <person name="Liu H."/>
        </authorList>
    </citation>
    <scope>NUCLEOTIDE SEQUENCE [LARGE SCALE GENOMIC DNA]</scope>
    <source>
        <strain evidence="4">cv. Yunnan</strain>
        <tissue evidence="3">Vines</tissue>
    </source>
</reference>
<feature type="region of interest" description="Disordered" evidence="2">
    <location>
        <begin position="397"/>
        <end position="431"/>
    </location>
</feature>
<protein>
    <submittedName>
        <fullName evidence="3">Uncharacterized protein</fullName>
    </submittedName>
</protein>
<sequence>MVYFLFDLIKWDAISPEVVENILIRNTPAMEDSSSKTVEFLRARLLSERSISRTAKQRADELAKRVTELEKQLKIVSLQRKKAEKATETVLAILENHGVGDASDDFDSVSDQGTALCESNVSDCKDECNEEEASVKRNMEMRGISGEAYSSSEVDSSLPFGRNLSWKSDRSTPHSLSRKKYMDSSRRSSSSASTASSSKVAKSCRRIRRRETISDVEESHNETTMQATQDNSGITHAQNLHGVTRSGTESPRGDLTCHADNNQSEFPAFQILENENQEDNGNVSNHTHEDDKDMEKALQHQSELIGQYEAEERLQREWEEKYTEDSNFVPDSSRDLGNHSDVTEGRDDIRAVSNDQSAKVTICSQDLQDHGRVDDEDSLSPASLLNTNCDKIVSQSSSPEFAFPTMPKENNPSEQTPSSYTLQKPDNTSGRKGELALVLPETNKNVRNVLEALEQAKFSLREELNSTSQIQGGRPVGLFRLPTDINFESTPPRTGYSCPPLFSVAKHTPETASDIFSHEHFSETRRTDAWRLPMLEPFPNIPSSPARLLNSLDPRPTTGHTFPNNHTLFSPSRLSATVPVWENMFSPSMRFSPHDDRIGPHTYRY</sequence>
<comment type="caution">
    <text evidence="3">The sequence shown here is derived from an EMBL/GenBank/DDBJ whole genome shotgun (WGS) entry which is preliminary data.</text>
</comment>
<feature type="compositionally biased region" description="Low complexity" evidence="2">
    <location>
        <begin position="187"/>
        <end position="201"/>
    </location>
</feature>